<keyword evidence="2" id="KW-1185">Reference proteome</keyword>
<sequence>MDTILLKEDVIRALRHHLRFSSPVPLSQCGQGICLSSYYQIEAARDTMLQRGVSICLVL</sequence>
<dbReference type="EMBL" id="KN818375">
    <property type="protein sequence ID" value="KIL57311.1"/>
    <property type="molecule type" value="Genomic_DNA"/>
</dbReference>
<organism evidence="1 2">
    <name type="scientific">Amanita muscaria (strain Koide BX008)</name>
    <dbReference type="NCBI Taxonomy" id="946122"/>
    <lineage>
        <taxon>Eukaryota</taxon>
        <taxon>Fungi</taxon>
        <taxon>Dikarya</taxon>
        <taxon>Basidiomycota</taxon>
        <taxon>Agaricomycotina</taxon>
        <taxon>Agaricomycetes</taxon>
        <taxon>Agaricomycetidae</taxon>
        <taxon>Agaricales</taxon>
        <taxon>Pluteineae</taxon>
        <taxon>Amanitaceae</taxon>
        <taxon>Amanita</taxon>
    </lineage>
</organism>
<dbReference type="Proteomes" id="UP000054549">
    <property type="component" value="Unassembled WGS sequence"/>
</dbReference>
<dbReference type="InParanoid" id="A0A0C2WKV4"/>
<protein>
    <submittedName>
        <fullName evidence="1">Uncharacterized protein</fullName>
    </submittedName>
</protein>
<reference evidence="1 2" key="1">
    <citation type="submission" date="2014-04" db="EMBL/GenBank/DDBJ databases">
        <title>Evolutionary Origins and Diversification of the Mycorrhizal Mutualists.</title>
        <authorList>
            <consortium name="DOE Joint Genome Institute"/>
            <consortium name="Mycorrhizal Genomics Consortium"/>
            <person name="Kohler A."/>
            <person name="Kuo A."/>
            <person name="Nagy L.G."/>
            <person name="Floudas D."/>
            <person name="Copeland A."/>
            <person name="Barry K.W."/>
            <person name="Cichocki N."/>
            <person name="Veneault-Fourrey C."/>
            <person name="LaButti K."/>
            <person name="Lindquist E.A."/>
            <person name="Lipzen A."/>
            <person name="Lundell T."/>
            <person name="Morin E."/>
            <person name="Murat C."/>
            <person name="Riley R."/>
            <person name="Ohm R."/>
            <person name="Sun H."/>
            <person name="Tunlid A."/>
            <person name="Henrissat B."/>
            <person name="Grigoriev I.V."/>
            <person name="Hibbett D.S."/>
            <person name="Martin F."/>
        </authorList>
    </citation>
    <scope>NUCLEOTIDE SEQUENCE [LARGE SCALE GENOMIC DNA]</scope>
    <source>
        <strain evidence="1 2">Koide BX008</strain>
    </source>
</reference>
<accession>A0A0C2WKV4</accession>
<dbReference type="HOGENOM" id="CLU_2960235_0_0_1"/>
<proteinExistence type="predicted"/>
<dbReference type="AlphaFoldDB" id="A0A0C2WKV4"/>
<evidence type="ECO:0000313" key="1">
    <source>
        <dbReference type="EMBL" id="KIL57311.1"/>
    </source>
</evidence>
<evidence type="ECO:0000313" key="2">
    <source>
        <dbReference type="Proteomes" id="UP000054549"/>
    </source>
</evidence>
<gene>
    <name evidence="1" type="ORF">M378DRAFT_171912</name>
</gene>
<name>A0A0C2WKV4_AMAMK</name>